<feature type="binding site" evidence="4">
    <location>
        <position position="184"/>
    </location>
    <ligand>
        <name>Zn(2+)</name>
        <dbReference type="ChEBI" id="CHEBI:29105"/>
    </ligand>
</feature>
<dbReference type="Gene3D" id="3.30.1600.10">
    <property type="entry name" value="SIR2/SIRT2 'Small Domain"/>
    <property type="match status" value="1"/>
</dbReference>
<keyword evidence="3" id="KW-0520">NAD</keyword>
<organism evidence="6 7">
    <name type="scientific">Candidatus Marimicrobium litorale</name>
    <dbReference type="NCBI Taxonomy" id="2518991"/>
    <lineage>
        <taxon>Bacteria</taxon>
        <taxon>Pseudomonadati</taxon>
        <taxon>Pseudomonadota</taxon>
        <taxon>Gammaproteobacteria</taxon>
        <taxon>Cellvibrionales</taxon>
        <taxon>Halieaceae</taxon>
        <taxon>Marimicrobium</taxon>
    </lineage>
</organism>
<evidence type="ECO:0000259" key="5">
    <source>
        <dbReference type="PROSITE" id="PS50305"/>
    </source>
</evidence>
<dbReference type="NCBIfam" id="NF003738">
    <property type="entry name" value="PRK05333.1"/>
    <property type="match status" value="1"/>
</dbReference>
<dbReference type="InterPro" id="IPR029035">
    <property type="entry name" value="DHS-like_NAD/FAD-binding_dom"/>
</dbReference>
<dbReference type="InterPro" id="IPR050134">
    <property type="entry name" value="NAD-dep_sirtuin_deacylases"/>
</dbReference>
<dbReference type="SUPFAM" id="SSF52467">
    <property type="entry name" value="DHS-like NAD/FAD-binding domain"/>
    <property type="match status" value="1"/>
</dbReference>
<comment type="caution">
    <text evidence="6">The sequence shown here is derived from an EMBL/GenBank/DDBJ whole genome shotgun (WGS) entry which is preliminary data.</text>
</comment>
<dbReference type="Gene3D" id="3.40.50.1220">
    <property type="entry name" value="TPP-binding domain"/>
    <property type="match status" value="1"/>
</dbReference>
<dbReference type="InterPro" id="IPR026591">
    <property type="entry name" value="Sirtuin_cat_small_dom_sf"/>
</dbReference>
<proteinExistence type="predicted"/>
<name>A0ABT3T951_9GAMM</name>
<protein>
    <recommendedName>
        <fullName evidence="1">protein acetyllysine N-acetyltransferase</fullName>
        <ecNumber evidence="1">2.3.1.286</ecNumber>
    </recommendedName>
</protein>
<gene>
    <name evidence="6" type="ORF">EYC82_14500</name>
</gene>
<dbReference type="EC" id="2.3.1.286" evidence="1"/>
<dbReference type="InterPro" id="IPR026590">
    <property type="entry name" value="Ssirtuin_cat_dom"/>
</dbReference>
<accession>A0ABT3T951</accession>
<dbReference type="Pfam" id="PF02146">
    <property type="entry name" value="SIR2"/>
    <property type="match status" value="1"/>
</dbReference>
<dbReference type="InterPro" id="IPR003000">
    <property type="entry name" value="Sirtuin"/>
</dbReference>
<feature type="binding site" evidence="4">
    <location>
        <position position="130"/>
    </location>
    <ligand>
        <name>Zn(2+)</name>
        <dbReference type="ChEBI" id="CHEBI:29105"/>
    </ligand>
</feature>
<feature type="binding site" evidence="4">
    <location>
        <position position="181"/>
    </location>
    <ligand>
        <name>Zn(2+)</name>
        <dbReference type="ChEBI" id="CHEBI:29105"/>
    </ligand>
</feature>
<feature type="active site" description="Proton acceptor" evidence="4">
    <location>
        <position position="122"/>
    </location>
</feature>
<feature type="domain" description="Deacetylase sirtuin-type" evidence="5">
    <location>
        <begin position="1"/>
        <end position="279"/>
    </location>
</feature>
<dbReference type="PROSITE" id="PS50305">
    <property type="entry name" value="SIRTUIN"/>
    <property type="match status" value="1"/>
</dbReference>
<sequence>MTTLDANSQTLSRFLADHPRLTVLTGAGISAASGIPTYRDHTGNWQSRTPIQHQDFIKEGSTRQRYWARSWYGWPLIRDAQPNAAHFALLALERAGQIESLITQNVDGLHARAGSQLAIDLHGRVDRVRCLDCAVFFHRQDVQEQLAADNEWPAITSDSPRPDGDWDIPDYIIKAVHPPQCQKCGGTLMPDVVFFGGSVARSKVAKCLDAVAASNALLVVGSSLTVYSGFRFCRHANKLGVPIGIINTGPTRADELALMSITDDAAAVLQSVIQPLTASTDKSADK</sequence>
<dbReference type="PANTHER" id="PTHR11085:SF10">
    <property type="entry name" value="NAD-DEPENDENT PROTEIN DEACYLASE SIRTUIN-5, MITOCHONDRIAL-RELATED"/>
    <property type="match status" value="1"/>
</dbReference>
<evidence type="ECO:0000256" key="1">
    <source>
        <dbReference type="ARBA" id="ARBA00012928"/>
    </source>
</evidence>
<dbReference type="PANTHER" id="PTHR11085">
    <property type="entry name" value="NAD-DEPENDENT PROTEIN DEACYLASE SIRTUIN-5, MITOCHONDRIAL-RELATED"/>
    <property type="match status" value="1"/>
</dbReference>
<evidence type="ECO:0000256" key="2">
    <source>
        <dbReference type="ARBA" id="ARBA00022679"/>
    </source>
</evidence>
<evidence type="ECO:0000256" key="4">
    <source>
        <dbReference type="PROSITE-ProRule" id="PRU00236"/>
    </source>
</evidence>
<evidence type="ECO:0000313" key="6">
    <source>
        <dbReference type="EMBL" id="MCX2978574.1"/>
    </source>
</evidence>
<evidence type="ECO:0000313" key="7">
    <source>
        <dbReference type="Proteomes" id="UP001143304"/>
    </source>
</evidence>
<keyword evidence="4" id="KW-0862">Zinc</keyword>
<keyword evidence="7" id="KW-1185">Reference proteome</keyword>
<feature type="binding site" evidence="4">
    <location>
        <position position="133"/>
    </location>
    <ligand>
        <name>Zn(2+)</name>
        <dbReference type="ChEBI" id="CHEBI:29105"/>
    </ligand>
</feature>
<reference evidence="6" key="1">
    <citation type="submission" date="2019-02" db="EMBL/GenBank/DDBJ databases">
        <authorList>
            <person name="Li S.-H."/>
        </authorList>
    </citation>
    <scope>NUCLEOTIDE SEQUENCE</scope>
    <source>
        <strain evidence="6">IMCC11814</strain>
    </source>
</reference>
<dbReference type="RefSeq" id="WP_279250270.1">
    <property type="nucleotide sequence ID" value="NZ_SHNO01000001.1"/>
</dbReference>
<keyword evidence="4" id="KW-0479">Metal-binding</keyword>
<dbReference type="Proteomes" id="UP001143304">
    <property type="component" value="Unassembled WGS sequence"/>
</dbReference>
<evidence type="ECO:0000256" key="3">
    <source>
        <dbReference type="ARBA" id="ARBA00023027"/>
    </source>
</evidence>
<dbReference type="EMBL" id="SHNO01000001">
    <property type="protein sequence ID" value="MCX2978574.1"/>
    <property type="molecule type" value="Genomic_DNA"/>
</dbReference>
<keyword evidence="2" id="KW-0808">Transferase</keyword>